<dbReference type="Proteomes" id="UP000198287">
    <property type="component" value="Unassembled WGS sequence"/>
</dbReference>
<evidence type="ECO:0000313" key="4">
    <source>
        <dbReference type="EMBL" id="OXA50323.1"/>
    </source>
</evidence>
<dbReference type="OMA" id="SIRMIEC"/>
<dbReference type="GO" id="GO:0005615">
    <property type="term" value="C:extracellular space"/>
    <property type="evidence" value="ECO:0007669"/>
    <property type="project" value="TreeGrafter"/>
</dbReference>
<sequence length="366" mass="41041">MNYSIFLNIFSSLIYFSYGARDVEYPPQQFFPVDVSNVTWAHGVNSQEALTQTLADPSIRMIECDLSRGWLNISGVISGWEMVIMAHPPATTSDLSFNSFLDQVIEFNKGKSLEDMKGVKLDSKDYYSAAFSILRLRGRNESEPLKFPVWINADVVQGNSQSLPKVGGVDLLKLHNINLPSSVLSLGWTTKWDEGDIGKGYSREDMDEMIQVFRNFSSNPIRTENLPVTFAVRAVLAQNSLSNLLYLLNATSQRSSLTLWTGASDPKVDLALIADMFKVVGRHRVFVDLPYDDWKTSLGNGMQITNWVVLVVASISEIFLPDLIIVRVLVKTIQKGANFNPDLRCNGALLPPLGKHRQVTKYQNHF</sequence>
<evidence type="ECO:0000259" key="3">
    <source>
        <dbReference type="Pfam" id="PF10223"/>
    </source>
</evidence>
<proteinExistence type="inferred from homology"/>
<feature type="domain" description="Menorin-like" evidence="3">
    <location>
        <begin position="34"/>
        <end position="291"/>
    </location>
</feature>
<keyword evidence="5" id="KW-1185">Reference proteome</keyword>
<dbReference type="PANTHER" id="PTHR21184:SF6">
    <property type="entry name" value="CONSERVED PLASMA MEMBRANE PROTEIN"/>
    <property type="match status" value="1"/>
</dbReference>
<feature type="signal peptide" evidence="2">
    <location>
        <begin position="1"/>
        <end position="19"/>
    </location>
</feature>
<comment type="similarity">
    <text evidence="1">Belongs to the menorin family.</text>
</comment>
<feature type="chain" id="PRO_5012691626" description="Menorin-like domain-containing protein" evidence="2">
    <location>
        <begin position="20"/>
        <end position="366"/>
    </location>
</feature>
<evidence type="ECO:0000256" key="1">
    <source>
        <dbReference type="ARBA" id="ARBA00044953"/>
    </source>
</evidence>
<protein>
    <recommendedName>
        <fullName evidence="3">Menorin-like domain-containing protein</fullName>
    </recommendedName>
</protein>
<comment type="caution">
    <text evidence="4">The sequence shown here is derived from an EMBL/GenBank/DDBJ whole genome shotgun (WGS) entry which is preliminary data.</text>
</comment>
<dbReference type="InterPro" id="IPR019356">
    <property type="entry name" value="Menorin_dom"/>
</dbReference>
<keyword evidence="2" id="KW-0732">Signal</keyword>
<name>A0A226DYF9_FOLCA</name>
<evidence type="ECO:0000313" key="5">
    <source>
        <dbReference type="Proteomes" id="UP000198287"/>
    </source>
</evidence>
<dbReference type="EMBL" id="LNIX01000009">
    <property type="protein sequence ID" value="OXA50323.1"/>
    <property type="molecule type" value="Genomic_DNA"/>
</dbReference>
<dbReference type="Pfam" id="PF10223">
    <property type="entry name" value="Menorin_N"/>
    <property type="match status" value="1"/>
</dbReference>
<evidence type="ECO:0000256" key="2">
    <source>
        <dbReference type="SAM" id="SignalP"/>
    </source>
</evidence>
<organism evidence="4 5">
    <name type="scientific">Folsomia candida</name>
    <name type="common">Springtail</name>
    <dbReference type="NCBI Taxonomy" id="158441"/>
    <lineage>
        <taxon>Eukaryota</taxon>
        <taxon>Metazoa</taxon>
        <taxon>Ecdysozoa</taxon>
        <taxon>Arthropoda</taxon>
        <taxon>Hexapoda</taxon>
        <taxon>Collembola</taxon>
        <taxon>Entomobryomorpha</taxon>
        <taxon>Isotomoidea</taxon>
        <taxon>Isotomidae</taxon>
        <taxon>Proisotominae</taxon>
        <taxon>Folsomia</taxon>
    </lineage>
</organism>
<dbReference type="OrthoDB" id="413402at2759"/>
<dbReference type="AlphaFoldDB" id="A0A226DYF9"/>
<dbReference type="PANTHER" id="PTHR21184">
    <property type="entry name" value="MENORIN (DENDRITIC BRANCHING PROTEIN)"/>
    <property type="match status" value="1"/>
</dbReference>
<accession>A0A226DYF9</accession>
<reference evidence="4 5" key="1">
    <citation type="submission" date="2015-12" db="EMBL/GenBank/DDBJ databases">
        <title>The genome of Folsomia candida.</title>
        <authorList>
            <person name="Faddeeva A."/>
            <person name="Derks M.F."/>
            <person name="Anvar Y."/>
            <person name="Smit S."/>
            <person name="Van Straalen N."/>
            <person name="Roelofs D."/>
        </authorList>
    </citation>
    <scope>NUCLEOTIDE SEQUENCE [LARGE SCALE GENOMIC DNA]</scope>
    <source>
        <strain evidence="4 5">VU population</strain>
        <tissue evidence="4">Whole body</tissue>
    </source>
</reference>
<gene>
    <name evidence="4" type="ORF">Fcan01_15154</name>
</gene>